<dbReference type="KEGG" id="tuz:TUZN_1895"/>
<dbReference type="PROSITE" id="PS51202">
    <property type="entry name" value="RCK_C"/>
    <property type="match status" value="1"/>
</dbReference>
<sequence>MARKALVLDSGDDLTKLVVEALADNGYTIHLISNEYRGKEFIKYPVYIHTIKSETYEALVDRIGLEDVETALFISPNDSLNMSLAKLCRSRGVPRVVVTLRNQAAEEEAEKYGIVTVSASQCILGRLYRLLNLKYTRITPLRGDFGLLEMFVTADSRPLGRSLAEIEESYGVKAALIRNDEIITSPDAVAQEGDYLMAMGPLEALRDLSS</sequence>
<dbReference type="eggNOG" id="arCOG01957">
    <property type="taxonomic scope" value="Archaea"/>
</dbReference>
<evidence type="ECO:0000259" key="1">
    <source>
        <dbReference type="PROSITE" id="PS51202"/>
    </source>
</evidence>
<organism evidence="2 3">
    <name type="scientific">Thermoproteus uzoniensis (strain 768-20)</name>
    <dbReference type="NCBI Taxonomy" id="999630"/>
    <lineage>
        <taxon>Archaea</taxon>
        <taxon>Thermoproteota</taxon>
        <taxon>Thermoprotei</taxon>
        <taxon>Thermoproteales</taxon>
        <taxon>Thermoproteaceae</taxon>
        <taxon>Thermoproteus</taxon>
    </lineage>
</organism>
<name>F2L4C3_THEU7</name>
<reference key="2">
    <citation type="submission" date="2011-03" db="EMBL/GenBank/DDBJ databases">
        <title>Complete genome sequence of the thermoacidophilic crenarchaeon Thermoproteus uzoniensis 768-20.</title>
        <authorList>
            <person name="Mardanov A.V."/>
            <person name="Gumerov V.M."/>
            <person name="Beletsky A.V."/>
            <person name="Prokofeva M.I."/>
            <person name="Bonch-Osmolovskaya E.A."/>
            <person name="Ravin N.V."/>
            <person name="Skryabin K.G."/>
        </authorList>
    </citation>
    <scope>NUCLEOTIDE SEQUENCE</scope>
    <source>
        <strain>768-20</strain>
    </source>
</reference>
<proteinExistence type="predicted"/>
<dbReference type="InterPro" id="IPR036291">
    <property type="entry name" value="NAD(P)-bd_dom_sf"/>
</dbReference>
<dbReference type="Gene3D" id="3.40.50.720">
    <property type="entry name" value="NAD(P)-binding Rossmann-like Domain"/>
    <property type="match status" value="1"/>
</dbReference>
<reference evidence="2 3" key="1">
    <citation type="journal article" date="2011" name="J. Bacteriol.">
        <title>Complete genome sequence of the thermoacidophilic crenarchaeon Thermoproteus uzoniensis 768-20.</title>
        <authorList>
            <person name="Mardanov A.V."/>
            <person name="Gumerov V.M."/>
            <person name="Beletsky A.V."/>
            <person name="Prokofeva M.I."/>
            <person name="Bonch-Osmolovskaya E.A."/>
            <person name="Ravin N.V."/>
            <person name="Skryabin K.G."/>
        </authorList>
    </citation>
    <scope>NUCLEOTIDE SEQUENCE [LARGE SCALE GENOMIC DNA]</scope>
    <source>
        <strain evidence="2 3">768-20</strain>
    </source>
</reference>
<dbReference type="Gene3D" id="3.30.70.1450">
    <property type="entry name" value="Regulator of K+ conductance, C-terminal domain"/>
    <property type="match status" value="1"/>
</dbReference>
<feature type="domain" description="RCK C-terminal" evidence="1">
    <location>
        <begin position="135"/>
        <end position="210"/>
    </location>
</feature>
<dbReference type="STRING" id="999630.TUZN_1895"/>
<dbReference type="AlphaFoldDB" id="F2L4C3"/>
<dbReference type="InterPro" id="IPR006037">
    <property type="entry name" value="RCK_C"/>
</dbReference>
<accession>F2L4C3</accession>
<protein>
    <submittedName>
        <fullName evidence="2">TrkA-C domain protein</fullName>
    </submittedName>
</protein>
<dbReference type="InterPro" id="IPR036721">
    <property type="entry name" value="RCK_C_sf"/>
</dbReference>
<dbReference type="GeneID" id="10361408"/>
<dbReference type="GO" id="GO:0008324">
    <property type="term" value="F:monoatomic cation transmembrane transporter activity"/>
    <property type="evidence" value="ECO:0007669"/>
    <property type="project" value="InterPro"/>
</dbReference>
<evidence type="ECO:0000313" key="3">
    <source>
        <dbReference type="Proteomes" id="UP000008138"/>
    </source>
</evidence>
<dbReference type="GO" id="GO:0006813">
    <property type="term" value="P:potassium ion transport"/>
    <property type="evidence" value="ECO:0007669"/>
    <property type="project" value="InterPro"/>
</dbReference>
<dbReference type="HOGENOM" id="CLU_1307885_0_0_2"/>
<gene>
    <name evidence="2" type="ordered locus">TUZN_1895</name>
</gene>
<dbReference type="RefSeq" id="WP_013680690.1">
    <property type="nucleotide sequence ID" value="NC_015315.1"/>
</dbReference>
<evidence type="ECO:0000313" key="2">
    <source>
        <dbReference type="EMBL" id="AEA13355.1"/>
    </source>
</evidence>
<dbReference type="SUPFAM" id="SSF116726">
    <property type="entry name" value="TrkA C-terminal domain-like"/>
    <property type="match status" value="1"/>
</dbReference>
<dbReference type="Proteomes" id="UP000008138">
    <property type="component" value="Chromosome"/>
</dbReference>
<dbReference type="EMBL" id="CP002590">
    <property type="protein sequence ID" value="AEA13355.1"/>
    <property type="molecule type" value="Genomic_DNA"/>
</dbReference>
<dbReference type="SUPFAM" id="SSF51735">
    <property type="entry name" value="NAD(P)-binding Rossmann-fold domains"/>
    <property type="match status" value="1"/>
</dbReference>
<keyword evidence="3" id="KW-1185">Reference proteome</keyword>